<evidence type="ECO:0000256" key="6">
    <source>
        <dbReference type="PIRSR" id="PIRSR004846-1"/>
    </source>
</evidence>
<feature type="binding site" evidence="6">
    <location>
        <position position="34"/>
    </location>
    <ligand>
        <name>molybdate</name>
        <dbReference type="ChEBI" id="CHEBI:36264"/>
    </ligand>
</feature>
<feature type="binding site" evidence="6">
    <location>
        <position position="174"/>
    </location>
    <ligand>
        <name>molybdate</name>
        <dbReference type="ChEBI" id="CHEBI:36264"/>
    </ligand>
</feature>
<protein>
    <submittedName>
        <fullName evidence="8">Molybdate transport system substrate-binding protein</fullName>
    </submittedName>
</protein>
<comment type="similarity">
    <text evidence="1">Belongs to the bacterial solute-binding protein ModA family.</text>
</comment>
<dbReference type="Gene3D" id="3.40.190.10">
    <property type="entry name" value="Periplasmic binding protein-like II"/>
    <property type="match status" value="2"/>
</dbReference>
<evidence type="ECO:0000256" key="2">
    <source>
        <dbReference type="ARBA" id="ARBA00022505"/>
    </source>
</evidence>
<dbReference type="PIRSF" id="PIRSF004846">
    <property type="entry name" value="ModA"/>
    <property type="match status" value="1"/>
</dbReference>
<feature type="binding site" evidence="6">
    <location>
        <position position="192"/>
    </location>
    <ligand>
        <name>molybdate</name>
        <dbReference type="ChEBI" id="CHEBI:36264"/>
    </ligand>
</feature>
<feature type="binding site" evidence="6">
    <location>
        <position position="61"/>
    </location>
    <ligand>
        <name>molybdate</name>
        <dbReference type="ChEBI" id="CHEBI:36264"/>
    </ligand>
</feature>
<evidence type="ECO:0000256" key="3">
    <source>
        <dbReference type="ARBA" id="ARBA00022723"/>
    </source>
</evidence>
<keyword evidence="4 7" id="KW-0732">Signal</keyword>
<dbReference type="NCBIfam" id="TIGR01256">
    <property type="entry name" value="modA"/>
    <property type="match status" value="1"/>
</dbReference>
<dbReference type="SUPFAM" id="SSF53850">
    <property type="entry name" value="Periplasmic binding protein-like II"/>
    <property type="match status" value="1"/>
</dbReference>
<dbReference type="FunFam" id="3.40.190.10:FF:000035">
    <property type="entry name" value="Molybdate ABC transporter substrate-binding protein"/>
    <property type="match status" value="1"/>
</dbReference>
<evidence type="ECO:0000256" key="1">
    <source>
        <dbReference type="ARBA" id="ARBA00009175"/>
    </source>
</evidence>
<comment type="subunit">
    <text evidence="5">The complex is composed of two ATP-binding proteins (ModC), two transmembrane proteins (ModB) and a solute-binding protein (ModA).</text>
</comment>
<keyword evidence="9" id="KW-1185">Reference proteome</keyword>
<dbReference type="Pfam" id="PF13531">
    <property type="entry name" value="SBP_bac_11"/>
    <property type="match status" value="1"/>
</dbReference>
<sequence>MGPARIPRRAAFALPLLAPQARAQAPVTVFAAASLADALRLLGAEWAAHGHPAPRVSLAASSTLARQIEQGAGADLFLSADEAWMDHLQQRNLILPETRRSPIGNALALVTPTDQARQVALARGTDLLALLGPRGRLAVGDPAHVPAGRYARAAMEWMGQWDALSPRLARAENVRAALLLVERGEAPFGIVYATDAAASARVAVAGLFPPGSHPPVTYPFALTRRAADNAAARAFLDFLAGPEAAPVWRRLGFSLAG</sequence>
<dbReference type="GO" id="GO:0030973">
    <property type="term" value="F:molybdate ion binding"/>
    <property type="evidence" value="ECO:0007669"/>
    <property type="project" value="TreeGrafter"/>
</dbReference>
<evidence type="ECO:0000256" key="4">
    <source>
        <dbReference type="ARBA" id="ARBA00022729"/>
    </source>
</evidence>
<feature type="binding site" evidence="6">
    <location>
        <position position="147"/>
    </location>
    <ligand>
        <name>molybdate</name>
        <dbReference type="ChEBI" id="CHEBI:36264"/>
    </ligand>
</feature>
<dbReference type="EMBL" id="JACIDJ010000009">
    <property type="protein sequence ID" value="MBB3900240.1"/>
    <property type="molecule type" value="Genomic_DNA"/>
</dbReference>
<accession>A0A840AID4</accession>
<gene>
    <name evidence="8" type="ORF">GGQ83_003716</name>
</gene>
<dbReference type="RefSeq" id="WP_184386473.1">
    <property type="nucleotide sequence ID" value="NZ_JACIDJ010000009.1"/>
</dbReference>
<dbReference type="GO" id="GO:1901359">
    <property type="term" value="F:tungstate binding"/>
    <property type="evidence" value="ECO:0007669"/>
    <property type="project" value="UniProtKB-ARBA"/>
</dbReference>
<dbReference type="NCBIfam" id="NF007958">
    <property type="entry name" value="PRK10677.1"/>
    <property type="match status" value="1"/>
</dbReference>
<dbReference type="GO" id="GO:0046872">
    <property type="term" value="F:metal ion binding"/>
    <property type="evidence" value="ECO:0007669"/>
    <property type="project" value="UniProtKB-KW"/>
</dbReference>
<dbReference type="InterPro" id="IPR005950">
    <property type="entry name" value="ModA"/>
</dbReference>
<dbReference type="InterPro" id="IPR050682">
    <property type="entry name" value="ModA/WtpA"/>
</dbReference>
<dbReference type="PANTHER" id="PTHR30632">
    <property type="entry name" value="MOLYBDATE-BINDING PERIPLASMIC PROTEIN"/>
    <property type="match status" value="1"/>
</dbReference>
<evidence type="ECO:0000256" key="5">
    <source>
        <dbReference type="ARBA" id="ARBA00062515"/>
    </source>
</evidence>
<reference evidence="8 9" key="1">
    <citation type="submission" date="2020-08" db="EMBL/GenBank/DDBJ databases">
        <title>Genomic Encyclopedia of Type Strains, Phase IV (KMG-IV): sequencing the most valuable type-strain genomes for metagenomic binning, comparative biology and taxonomic classification.</title>
        <authorList>
            <person name="Goeker M."/>
        </authorList>
    </citation>
    <scope>NUCLEOTIDE SEQUENCE [LARGE SCALE GENOMIC DNA]</scope>
    <source>
        <strain evidence="8 9">DSM 19979</strain>
    </source>
</reference>
<name>A0A840AID4_9PROT</name>
<dbReference type="Proteomes" id="UP000553193">
    <property type="component" value="Unassembled WGS sequence"/>
</dbReference>
<dbReference type="GO" id="GO:0015689">
    <property type="term" value="P:molybdate ion transport"/>
    <property type="evidence" value="ECO:0007669"/>
    <property type="project" value="InterPro"/>
</dbReference>
<keyword evidence="3 6" id="KW-0479">Metal-binding</keyword>
<comment type="caution">
    <text evidence="8">The sequence shown here is derived from an EMBL/GenBank/DDBJ whole genome shotgun (WGS) entry which is preliminary data.</text>
</comment>
<dbReference type="GO" id="GO:0030288">
    <property type="term" value="C:outer membrane-bounded periplasmic space"/>
    <property type="evidence" value="ECO:0007669"/>
    <property type="project" value="TreeGrafter"/>
</dbReference>
<evidence type="ECO:0000313" key="8">
    <source>
        <dbReference type="EMBL" id="MBB3900240.1"/>
    </source>
</evidence>
<feature type="signal peptide" evidence="7">
    <location>
        <begin position="1"/>
        <end position="23"/>
    </location>
</feature>
<evidence type="ECO:0000313" key="9">
    <source>
        <dbReference type="Proteomes" id="UP000553193"/>
    </source>
</evidence>
<proteinExistence type="inferred from homology"/>
<dbReference type="AlphaFoldDB" id="A0A840AID4"/>
<keyword evidence="2 6" id="KW-0500">Molybdenum</keyword>
<organism evidence="8 9">
    <name type="scientific">Roseococcus suduntuyensis</name>
    <dbReference type="NCBI Taxonomy" id="455361"/>
    <lineage>
        <taxon>Bacteria</taxon>
        <taxon>Pseudomonadati</taxon>
        <taxon>Pseudomonadota</taxon>
        <taxon>Alphaproteobacteria</taxon>
        <taxon>Acetobacterales</taxon>
        <taxon>Roseomonadaceae</taxon>
        <taxon>Roseococcus</taxon>
    </lineage>
</organism>
<evidence type="ECO:0000256" key="7">
    <source>
        <dbReference type="SAM" id="SignalP"/>
    </source>
</evidence>
<dbReference type="PANTHER" id="PTHR30632:SF17">
    <property type="entry name" value="MOLYBDATE-BINDING PROTEIN MODA"/>
    <property type="match status" value="1"/>
</dbReference>
<feature type="chain" id="PRO_5032999658" evidence="7">
    <location>
        <begin position="24"/>
        <end position="257"/>
    </location>
</feature>